<organism evidence="3 4">
    <name type="scientific">Enorma shizhengliae</name>
    <dbReference type="NCBI Taxonomy" id="2606615"/>
    <lineage>
        <taxon>Bacteria</taxon>
        <taxon>Bacillati</taxon>
        <taxon>Actinomycetota</taxon>
        <taxon>Coriobacteriia</taxon>
        <taxon>Coriobacteriales</taxon>
        <taxon>Coriobacteriaceae</taxon>
        <taxon>Enorma</taxon>
    </lineage>
</organism>
<dbReference type="Proteomes" id="UP000470010">
    <property type="component" value="Unassembled WGS sequence"/>
</dbReference>
<evidence type="ECO:0000256" key="1">
    <source>
        <dbReference type="ARBA" id="ARBA00023125"/>
    </source>
</evidence>
<protein>
    <submittedName>
        <fullName evidence="3">Helix-turn-helix domain-containing protein</fullName>
    </submittedName>
</protein>
<keyword evidence="1" id="KW-0238">DNA-binding</keyword>
<evidence type="ECO:0000313" key="3">
    <source>
        <dbReference type="EMBL" id="MRX80252.1"/>
    </source>
</evidence>
<dbReference type="CDD" id="cd00093">
    <property type="entry name" value="HTH_XRE"/>
    <property type="match status" value="1"/>
</dbReference>
<gene>
    <name evidence="3" type="ORF">GJE22_06555</name>
</gene>
<name>A0A7K0G9D2_9ACTN</name>
<dbReference type="Gene3D" id="1.10.260.40">
    <property type="entry name" value="lambda repressor-like DNA-binding domains"/>
    <property type="match status" value="1"/>
</dbReference>
<dbReference type="GO" id="GO:0003700">
    <property type="term" value="F:DNA-binding transcription factor activity"/>
    <property type="evidence" value="ECO:0007669"/>
    <property type="project" value="TreeGrafter"/>
</dbReference>
<sequence length="187" mass="20143">MRRFEVIQGERVGSSPCGELTYDAGSGQFEFAAADGAGACDVPAMFAPFVAQGTHVPGHWVNAWVQERIAPPSRQNIGQILREHGLDAYDPCALLMARGGRSTQDGFYLREIEPEARYADGVGKALAQARARTGLSQSELARRSGLKQAEVSKIERGQANPTLKTLGRLADGLNTRLEITFASDPKA</sequence>
<dbReference type="GO" id="GO:0003677">
    <property type="term" value="F:DNA binding"/>
    <property type="evidence" value="ECO:0007669"/>
    <property type="project" value="UniProtKB-KW"/>
</dbReference>
<dbReference type="InterPro" id="IPR010982">
    <property type="entry name" value="Lambda_DNA-bd_dom_sf"/>
</dbReference>
<dbReference type="PANTHER" id="PTHR46797:SF1">
    <property type="entry name" value="METHYLPHOSPHONATE SYNTHASE"/>
    <property type="match status" value="1"/>
</dbReference>
<dbReference type="AlphaFoldDB" id="A0A7K0G9D2"/>
<reference evidence="4" key="1">
    <citation type="submission" date="2019-08" db="EMBL/GenBank/DDBJ databases">
        <title>Arthrobacter sp. nov., isolated from plateau pika and Tibetan wild ass.</title>
        <authorList>
            <person name="Ge Y."/>
        </authorList>
    </citation>
    <scope>NUCLEOTIDE SEQUENCE [LARGE SCALE GENOMIC DNA]</scope>
    <source>
        <strain evidence="4">HF-1365</strain>
    </source>
</reference>
<feature type="domain" description="HTH cro/C1-type" evidence="2">
    <location>
        <begin position="126"/>
        <end position="182"/>
    </location>
</feature>
<dbReference type="SMART" id="SM00530">
    <property type="entry name" value="HTH_XRE"/>
    <property type="match status" value="1"/>
</dbReference>
<dbReference type="SUPFAM" id="SSF47413">
    <property type="entry name" value="lambda repressor-like DNA-binding domains"/>
    <property type="match status" value="1"/>
</dbReference>
<dbReference type="PANTHER" id="PTHR46797">
    <property type="entry name" value="HTH-TYPE TRANSCRIPTIONAL REGULATOR"/>
    <property type="match status" value="1"/>
</dbReference>
<dbReference type="Pfam" id="PF01381">
    <property type="entry name" value="HTH_3"/>
    <property type="match status" value="1"/>
</dbReference>
<evidence type="ECO:0000313" key="4">
    <source>
        <dbReference type="Proteomes" id="UP000470010"/>
    </source>
</evidence>
<dbReference type="RefSeq" id="WP_144688502.1">
    <property type="nucleotide sequence ID" value="NZ_VLLQ01000009.1"/>
</dbReference>
<dbReference type="EMBL" id="VTFZ01000008">
    <property type="protein sequence ID" value="MRX80252.1"/>
    <property type="molecule type" value="Genomic_DNA"/>
</dbReference>
<dbReference type="PROSITE" id="PS50943">
    <property type="entry name" value="HTH_CROC1"/>
    <property type="match status" value="1"/>
</dbReference>
<comment type="caution">
    <text evidence="3">The sequence shown here is derived from an EMBL/GenBank/DDBJ whole genome shotgun (WGS) entry which is preliminary data.</text>
</comment>
<accession>A0A7K0G9D2</accession>
<evidence type="ECO:0000259" key="2">
    <source>
        <dbReference type="PROSITE" id="PS50943"/>
    </source>
</evidence>
<dbReference type="GO" id="GO:0005829">
    <property type="term" value="C:cytosol"/>
    <property type="evidence" value="ECO:0007669"/>
    <property type="project" value="TreeGrafter"/>
</dbReference>
<proteinExistence type="predicted"/>
<dbReference type="InterPro" id="IPR001387">
    <property type="entry name" value="Cro/C1-type_HTH"/>
</dbReference>
<keyword evidence="4" id="KW-1185">Reference proteome</keyword>
<dbReference type="InterPro" id="IPR050807">
    <property type="entry name" value="TransReg_Diox_bact_type"/>
</dbReference>